<dbReference type="GO" id="GO:0033328">
    <property type="term" value="F:peroxisome membrane targeting sequence binding"/>
    <property type="evidence" value="ECO:0007669"/>
    <property type="project" value="TreeGrafter"/>
</dbReference>
<evidence type="ECO:0000313" key="2">
    <source>
        <dbReference type="EMBL" id="KAG0670874.1"/>
    </source>
</evidence>
<dbReference type="Gene3D" id="1.20.120.900">
    <property type="entry name" value="Pex19, mPTS binding domain"/>
    <property type="match status" value="1"/>
</dbReference>
<accession>A0A9P6WFV5</accession>
<evidence type="ECO:0000256" key="1">
    <source>
        <dbReference type="SAM" id="MobiDB-lite"/>
    </source>
</evidence>
<comment type="caution">
    <text evidence="2">The sequence shown here is derived from an EMBL/GenBank/DDBJ whole genome shotgun (WGS) entry which is preliminary data.</text>
</comment>
<reference evidence="2 3" key="1">
    <citation type="submission" date="2020-11" db="EMBL/GenBank/DDBJ databases">
        <title>Kefir isolates.</title>
        <authorList>
            <person name="Marcisauskas S."/>
            <person name="Kim Y."/>
            <person name="Blasche S."/>
        </authorList>
    </citation>
    <scope>NUCLEOTIDE SEQUENCE [LARGE SCALE GENOMIC DNA]</scope>
    <source>
        <strain evidence="2 3">OG2</strain>
    </source>
</reference>
<dbReference type="GO" id="GO:0045046">
    <property type="term" value="P:protein import into peroxisome membrane"/>
    <property type="evidence" value="ECO:0007669"/>
    <property type="project" value="TreeGrafter"/>
</dbReference>
<feature type="compositionally biased region" description="Acidic residues" evidence="1">
    <location>
        <begin position="1"/>
        <end position="14"/>
    </location>
</feature>
<dbReference type="Pfam" id="PF04614">
    <property type="entry name" value="Pex19"/>
    <property type="match status" value="1"/>
</dbReference>
<dbReference type="AlphaFoldDB" id="A0A9P6WFV5"/>
<evidence type="ECO:0000313" key="3">
    <source>
        <dbReference type="Proteomes" id="UP000750334"/>
    </source>
</evidence>
<keyword evidence="2" id="KW-0675">Receptor</keyword>
<dbReference type="Proteomes" id="UP000750334">
    <property type="component" value="Unassembled WGS sequence"/>
</dbReference>
<name>A0A9P6WFV5_MAUEX</name>
<feature type="region of interest" description="Disordered" evidence="1">
    <location>
        <begin position="1"/>
        <end position="54"/>
    </location>
</feature>
<feature type="compositionally biased region" description="Basic and acidic residues" evidence="1">
    <location>
        <begin position="106"/>
        <end position="120"/>
    </location>
</feature>
<proteinExistence type="predicted"/>
<keyword evidence="3" id="KW-1185">Reference proteome</keyword>
<dbReference type="PANTHER" id="PTHR12774">
    <property type="entry name" value="PEROXISOMAL BIOGENESIS FACTOR 19"/>
    <property type="match status" value="1"/>
</dbReference>
<feature type="compositionally biased region" description="Basic and acidic residues" evidence="1">
    <location>
        <begin position="15"/>
        <end position="35"/>
    </location>
</feature>
<feature type="region of interest" description="Disordered" evidence="1">
    <location>
        <begin position="101"/>
        <end position="120"/>
    </location>
</feature>
<gene>
    <name evidence="2" type="primary">PEX19</name>
    <name evidence="2" type="ORF">C6P45_001639</name>
</gene>
<dbReference type="InterPro" id="IPR038322">
    <property type="entry name" value="Pex19_C_sf"/>
</dbReference>
<dbReference type="InterPro" id="IPR006708">
    <property type="entry name" value="Pex19"/>
</dbReference>
<dbReference type="PANTHER" id="PTHR12774:SF2">
    <property type="entry name" value="PEROXISOMAL BIOGENESIS FACTOR 19"/>
    <property type="match status" value="1"/>
</dbReference>
<dbReference type="GO" id="GO:0005778">
    <property type="term" value="C:peroxisomal membrane"/>
    <property type="evidence" value="ECO:0007669"/>
    <property type="project" value="TreeGrafter"/>
</dbReference>
<dbReference type="OrthoDB" id="21292at2759"/>
<dbReference type="EMBL" id="PUHR01000018">
    <property type="protein sequence ID" value="KAG0670874.1"/>
    <property type="molecule type" value="Genomic_DNA"/>
</dbReference>
<protein>
    <submittedName>
        <fullName evidence="2">Peroxisome chaperone and import receptor</fullName>
    </submittedName>
</protein>
<sequence>MAEEYDDLDDLLIDEDPRTLDTTELKIGKNDDSSKNEAATSTTIPKGEVGKDTEVEKMMTDLQAEFAGLLKQQENTDISDGSVSNEAIDNFNQLLGSLGQATTTDEDSKKDSSSKAGDETDFKNVIASTLDRLKESGSNIDTNLKEESASGPGSDDVLSQLLNQLVNDNSDNGDIDFNEDGMDNAILNILNQMSSKEVLYAPMKEMQDDFVKWFDENGNDEKHKDKIDIYRKQQSLVQELVSLYEREDYDNKLFQDEVTNLLDELEQLGDSPVSKGFNNSDINESGIDHLAKMLQVEGDDQNIGDMDNDIAENCKQQ</sequence>
<organism evidence="2 3">
    <name type="scientific">Maudiozyma exigua</name>
    <name type="common">Yeast</name>
    <name type="synonym">Kazachstania exigua</name>
    <dbReference type="NCBI Taxonomy" id="34358"/>
    <lineage>
        <taxon>Eukaryota</taxon>
        <taxon>Fungi</taxon>
        <taxon>Dikarya</taxon>
        <taxon>Ascomycota</taxon>
        <taxon>Saccharomycotina</taxon>
        <taxon>Saccharomycetes</taxon>
        <taxon>Saccharomycetales</taxon>
        <taxon>Saccharomycetaceae</taxon>
        <taxon>Maudiozyma</taxon>
    </lineage>
</organism>